<keyword evidence="1" id="KW-0812">Transmembrane</keyword>
<name>A0A414PHD1_BACSE</name>
<dbReference type="AlphaFoldDB" id="A0A414PHD1"/>
<dbReference type="Proteomes" id="UP000283762">
    <property type="component" value="Unassembled WGS sequence"/>
</dbReference>
<dbReference type="EMBL" id="QRHJ01000127">
    <property type="protein sequence ID" value="RHF67187.1"/>
    <property type="molecule type" value="Genomic_DNA"/>
</dbReference>
<feature type="transmembrane region" description="Helical" evidence="1">
    <location>
        <begin position="70"/>
        <end position="88"/>
    </location>
</feature>
<evidence type="ECO:0000256" key="1">
    <source>
        <dbReference type="SAM" id="Phobius"/>
    </source>
</evidence>
<reference evidence="2 3" key="1">
    <citation type="submission" date="2018-08" db="EMBL/GenBank/DDBJ databases">
        <title>A genome reference for cultivated species of the human gut microbiota.</title>
        <authorList>
            <person name="Zou Y."/>
            <person name="Xue W."/>
            <person name="Luo G."/>
        </authorList>
    </citation>
    <scope>NUCLEOTIDE SEQUENCE [LARGE SCALE GENOMIC DNA]</scope>
    <source>
        <strain evidence="2 3">AM25-16</strain>
    </source>
</reference>
<organism evidence="2 3">
    <name type="scientific">Bacteroides stercoris</name>
    <dbReference type="NCBI Taxonomy" id="46506"/>
    <lineage>
        <taxon>Bacteria</taxon>
        <taxon>Pseudomonadati</taxon>
        <taxon>Bacteroidota</taxon>
        <taxon>Bacteroidia</taxon>
        <taxon>Bacteroidales</taxon>
        <taxon>Bacteroidaceae</taxon>
        <taxon>Bacteroides</taxon>
    </lineage>
</organism>
<proteinExistence type="predicted"/>
<sequence length="90" mass="9981">MNNILKNVCSAQKLHGAEHAGSMEHREMEERNSRYRCLKMKAAAAWALAVLLSLLSVFDGEVPYVNEIQMSLAALVLLFPGNAFYAAARK</sequence>
<protein>
    <submittedName>
        <fullName evidence="2">Heavy metal translocating P-type ATPase</fullName>
    </submittedName>
</protein>
<evidence type="ECO:0000313" key="2">
    <source>
        <dbReference type="EMBL" id="RHF67187.1"/>
    </source>
</evidence>
<comment type="caution">
    <text evidence="2">The sequence shown here is derived from an EMBL/GenBank/DDBJ whole genome shotgun (WGS) entry which is preliminary data.</text>
</comment>
<keyword evidence="1" id="KW-1133">Transmembrane helix</keyword>
<evidence type="ECO:0000313" key="3">
    <source>
        <dbReference type="Proteomes" id="UP000283762"/>
    </source>
</evidence>
<keyword evidence="1" id="KW-0472">Membrane</keyword>
<feature type="transmembrane region" description="Helical" evidence="1">
    <location>
        <begin position="38"/>
        <end position="58"/>
    </location>
</feature>
<accession>A0A414PHD1</accession>
<feature type="non-terminal residue" evidence="2">
    <location>
        <position position="90"/>
    </location>
</feature>
<gene>
    <name evidence="2" type="ORF">DW668_18825</name>
</gene>